<keyword evidence="15" id="KW-0863">Zinc-finger</keyword>
<dbReference type="InterPro" id="IPR001510">
    <property type="entry name" value="Znf_PARP"/>
</dbReference>
<evidence type="ECO:0000259" key="33">
    <source>
        <dbReference type="PROSITE" id="PS50172"/>
    </source>
</evidence>
<evidence type="ECO:0000256" key="15">
    <source>
        <dbReference type="ARBA" id="ARBA00022771"/>
    </source>
</evidence>
<evidence type="ECO:0000256" key="21">
    <source>
        <dbReference type="ARBA" id="ARBA00023163"/>
    </source>
</evidence>
<dbReference type="Pfam" id="PF00644">
    <property type="entry name" value="PARP"/>
    <property type="match status" value="1"/>
</dbReference>
<dbReference type="InterPro" id="IPR004102">
    <property type="entry name" value="Poly(ADP-ribose)pol_reg_dom"/>
</dbReference>
<dbReference type="PROSITE" id="PS51977">
    <property type="entry name" value="WGR"/>
    <property type="match status" value="1"/>
</dbReference>
<keyword evidence="5" id="KW-0963">Cytoplasm</keyword>
<sequence length="973" mass="111370">MDFPYRAEYAKSSRASCRSCKSSIQKEALRLAAMVQSSKFDGRTPQWYHFDSFFGSQRPKIVDDIENFEEIRWEDQEKIKDKIKNMGSIIVPAGKGKKRAASDNGALKDFTLEYSKSSRAMCRGCQQKIMKDEVRISKKDFESEAAKKYNGQDMWHHLTCFAKLRSELGYFECGDKLPGFKSMKKSDQDEVIKEIPAIKQENGSDIKKVKKDEEDPLDKELIKQNKKMYMYKDNLKTLKKSELQLLLEANTQVIPPGEAEILNRLADVMTFGTLRPCPDCREGQLVFNKDGYYCQGDATEWAKCNGFAERPNREKFLVPDKLAEKYSFLQKYSSSVKHRIFKKVTPTAKVVKKDDEEDDKPKIQREVPPLYDMQFILEVKKNKDALKKEIMNLGGSVVTKISEKIMAVISTSDQVEKMGSRMSSIKDADIQVVSSDFVKKAKEYRGRIPELILNKSICDWGSDPTARLPAEPSVSYKSKSKSMYAKSGPSTVKLKLKGGTAVDPESKLDHKSHVYQDGNDKYTVILGLTDIQKNKNSYYKLQVLEADNRNEYWLFRSWGRTGTNIGGNKVEPQSSLHDAIQAFETLYEEKTGNEWEYRHEFTKVPGRMYPIEVDYDDEDNKLDITNTIESKLPGPVQKLMQLIFNVKIMKDLMLEFELDTDKMPLGKLSVNQMKKAFDVLSELQQLIENKGSKTKLIDASNRFYTYVPHSFGIKELPIIENEEQIRQKTEMIENLMEVEFAYNLMKSSGSGIDGHYAELNTEIGVLARDSKEFKTIEKYVKNTHASTHNTYELEIIEIFTVKRSGEEKRFKPFKKMHNRQLLWHGSRVTNFAGILKQGLRIAPPNAPTTGYMFGKGIYFADMVSKSANYCCTMAKNPTGLLLLCDVALGNMYERSKADYIQKLPTGKHSCKGVGSTYPDEKEKIKLGDVDVPLGKAVNDTKLKSDLLYNEYIVYDIAQVNVKYLLQLNFKYKF</sequence>
<feature type="domain" description="PARP-type" evidence="32">
    <location>
        <begin position="110"/>
        <end position="199"/>
    </location>
</feature>
<dbReference type="PROSITE" id="PS52007">
    <property type="entry name" value="PADR1"/>
    <property type="match status" value="1"/>
</dbReference>
<evidence type="ECO:0000256" key="10">
    <source>
        <dbReference type="ARBA" id="ARBA00022679"/>
    </source>
</evidence>
<dbReference type="SUPFAM" id="SSF47587">
    <property type="entry name" value="Domain of poly(ADP-ribose) polymerase"/>
    <property type="match status" value="1"/>
</dbReference>
<evidence type="ECO:0000256" key="29">
    <source>
        <dbReference type="ARBA" id="ARBA00048575"/>
    </source>
</evidence>
<evidence type="ECO:0000313" key="37">
    <source>
        <dbReference type="Proteomes" id="UP000695000"/>
    </source>
</evidence>
<evidence type="ECO:0000256" key="17">
    <source>
        <dbReference type="ARBA" id="ARBA00022859"/>
    </source>
</evidence>
<comment type="catalytic activity">
    <reaction evidence="26 30">
        <text>NAD(+) + (ADP-D-ribosyl)n-acceptor = nicotinamide + (ADP-D-ribosyl)n+1-acceptor + H(+).</text>
        <dbReference type="EC" id="2.4.2.30"/>
    </reaction>
</comment>
<keyword evidence="8" id="KW-0399">Innate immunity</keyword>
<protein>
    <recommendedName>
        <fullName evidence="30 31">Poly [ADP-ribose] polymerase</fullName>
        <ecNumber evidence="30">2.4.2.30</ecNumber>
    </recommendedName>
</protein>
<comment type="subcellular location">
    <subcellularLocation>
        <location evidence="1">Chromosome</location>
    </subcellularLocation>
    <subcellularLocation>
        <location evidence="2">Cytoplasm</location>
        <location evidence="2">Cytosol</location>
    </subcellularLocation>
    <subcellularLocation>
        <location evidence="3">Nucleus</location>
        <location evidence="3">Nucleolus</location>
    </subcellularLocation>
</comment>
<dbReference type="SUPFAM" id="SSF57716">
    <property type="entry name" value="Glucocorticoid receptor-like (DNA-binding domain)"/>
    <property type="match status" value="2"/>
</dbReference>
<keyword evidence="11" id="KW-0548">Nucleotidyltransferase</keyword>
<dbReference type="PANTHER" id="PTHR10459">
    <property type="entry name" value="DNA LIGASE"/>
    <property type="match status" value="1"/>
</dbReference>
<dbReference type="InterPro" id="IPR038650">
    <property type="entry name" value="PADR1_C_dom_sf"/>
</dbReference>
<keyword evidence="22 30" id="KW-0539">Nucleus</keyword>
<dbReference type="SMART" id="SM01336">
    <property type="entry name" value="zf-PARP"/>
    <property type="match status" value="2"/>
</dbReference>
<evidence type="ECO:0000256" key="9">
    <source>
        <dbReference type="ARBA" id="ARBA00022676"/>
    </source>
</evidence>
<evidence type="ECO:0000256" key="26">
    <source>
        <dbReference type="ARBA" id="ARBA00033987"/>
    </source>
</evidence>
<comment type="similarity">
    <text evidence="25">Belongs to the ARTD/PARP family.</text>
</comment>
<dbReference type="PROSITE" id="PS50172">
    <property type="entry name" value="BRCT"/>
    <property type="match status" value="1"/>
</dbReference>
<evidence type="ECO:0000259" key="35">
    <source>
        <dbReference type="PROSITE" id="PS51060"/>
    </source>
</evidence>
<evidence type="ECO:0000256" key="20">
    <source>
        <dbReference type="ARBA" id="ARBA00023125"/>
    </source>
</evidence>
<dbReference type="CDD" id="cd08001">
    <property type="entry name" value="WGR_PARP1_like"/>
    <property type="match status" value="1"/>
</dbReference>
<evidence type="ECO:0000256" key="28">
    <source>
        <dbReference type="ARBA" id="ARBA00048339"/>
    </source>
</evidence>
<dbReference type="InterPro" id="IPR008893">
    <property type="entry name" value="WGR_domain"/>
</dbReference>
<keyword evidence="9 30" id="KW-0328">Glycosyltransferase</keyword>
<dbReference type="InterPro" id="IPR050800">
    <property type="entry name" value="ARTD/PARP"/>
</dbReference>
<dbReference type="InterPro" id="IPR036420">
    <property type="entry name" value="BRCT_dom_sf"/>
</dbReference>
<comment type="catalytic activity">
    <reaction evidence="28">
        <text>L-tyrosyl-[protein] + NAD(+) = O-(ADP-D-ribosyl)-L-tyrosyl-[protein] + nicotinamide + H(+)</text>
        <dbReference type="Rhea" id="RHEA:58236"/>
        <dbReference type="Rhea" id="RHEA-COMP:10136"/>
        <dbReference type="Rhea" id="RHEA-COMP:15092"/>
        <dbReference type="ChEBI" id="CHEBI:15378"/>
        <dbReference type="ChEBI" id="CHEBI:17154"/>
        <dbReference type="ChEBI" id="CHEBI:46858"/>
        <dbReference type="ChEBI" id="CHEBI:57540"/>
        <dbReference type="ChEBI" id="CHEBI:142557"/>
    </reaction>
    <physiologicalReaction direction="left-to-right" evidence="28">
        <dbReference type="Rhea" id="RHEA:58237"/>
    </physiologicalReaction>
</comment>
<keyword evidence="6" id="KW-1017">Isopeptide bond</keyword>
<dbReference type="InterPro" id="IPR036930">
    <property type="entry name" value="WGR_dom_sf"/>
</dbReference>
<dbReference type="InterPro" id="IPR036616">
    <property type="entry name" value="Poly(ADP-ribose)pol_reg_dom_sf"/>
</dbReference>
<evidence type="ECO:0000256" key="2">
    <source>
        <dbReference type="ARBA" id="ARBA00004514"/>
    </source>
</evidence>
<dbReference type="CDD" id="cd17747">
    <property type="entry name" value="BRCT_PARP1"/>
    <property type="match status" value="1"/>
</dbReference>
<evidence type="ECO:0000256" key="11">
    <source>
        <dbReference type="ARBA" id="ARBA00022695"/>
    </source>
</evidence>
<dbReference type="InterPro" id="IPR008288">
    <property type="entry name" value="PARP"/>
</dbReference>
<evidence type="ECO:0000256" key="1">
    <source>
        <dbReference type="ARBA" id="ARBA00004286"/>
    </source>
</evidence>
<dbReference type="Gene3D" id="1.20.142.10">
    <property type="entry name" value="Poly(ADP-ribose) polymerase, regulatory domain"/>
    <property type="match status" value="1"/>
</dbReference>
<keyword evidence="13" id="KW-0677">Repeat</keyword>
<dbReference type="Gene3D" id="3.30.1740.10">
    <property type="entry name" value="Zinc finger, PARP-type"/>
    <property type="match status" value="2"/>
</dbReference>
<evidence type="ECO:0000256" key="30">
    <source>
        <dbReference type="PIRNR" id="PIRNR000489"/>
    </source>
</evidence>
<name>A0ABM1MVA5_NICVS</name>
<proteinExistence type="inferred from homology"/>
<evidence type="ECO:0000256" key="4">
    <source>
        <dbReference type="ARBA" id="ARBA00022454"/>
    </source>
</evidence>
<comment type="catalytic activity">
    <reaction evidence="23">
        <text>L-glutamyl-[protein] + NAD(+) = 5-O-(ADP-D-ribosyl)-L-glutamyl-[protein] + nicotinamide</text>
        <dbReference type="Rhea" id="RHEA:58224"/>
        <dbReference type="Rhea" id="RHEA-COMP:10208"/>
        <dbReference type="Rhea" id="RHEA-COMP:15089"/>
        <dbReference type="ChEBI" id="CHEBI:17154"/>
        <dbReference type="ChEBI" id="CHEBI:29973"/>
        <dbReference type="ChEBI" id="CHEBI:57540"/>
        <dbReference type="ChEBI" id="CHEBI:142540"/>
    </reaction>
    <physiologicalReaction direction="left-to-right" evidence="23">
        <dbReference type="Rhea" id="RHEA:58225"/>
    </physiologicalReaction>
</comment>
<dbReference type="CDD" id="cd01437">
    <property type="entry name" value="parp_like"/>
    <property type="match status" value="1"/>
</dbReference>
<dbReference type="Gene3D" id="2.20.25.630">
    <property type="match status" value="1"/>
</dbReference>
<dbReference type="GeneID" id="108564098"/>
<keyword evidence="21" id="KW-0804">Transcription</keyword>
<dbReference type="Pfam" id="PF00645">
    <property type="entry name" value="zf-PARP"/>
    <property type="match status" value="2"/>
</dbReference>
<dbReference type="Gene3D" id="3.40.50.10190">
    <property type="entry name" value="BRCT domain"/>
    <property type="match status" value="1"/>
</dbReference>
<dbReference type="Proteomes" id="UP000695000">
    <property type="component" value="Unplaced"/>
</dbReference>
<dbReference type="PANTHER" id="PTHR10459:SF112">
    <property type="entry name" value="POLY [ADP-RIBOSE] POLYMERASE 1"/>
    <property type="match status" value="1"/>
</dbReference>
<evidence type="ECO:0000256" key="19">
    <source>
        <dbReference type="ARBA" id="ARBA00023027"/>
    </source>
</evidence>
<reference evidence="38" key="1">
    <citation type="submission" date="2025-08" db="UniProtKB">
        <authorList>
            <consortium name="RefSeq"/>
        </authorList>
    </citation>
    <scope>IDENTIFICATION</scope>
    <source>
        <tissue evidence="38">Whole Larva</tissue>
    </source>
</reference>
<accession>A0ABM1MVA5</accession>
<keyword evidence="16 30" id="KW-0862">Zinc</keyword>
<dbReference type="PROSITE" id="PS51060">
    <property type="entry name" value="PARP_ALPHA_HD"/>
    <property type="match status" value="1"/>
</dbReference>
<evidence type="ECO:0000256" key="24">
    <source>
        <dbReference type="ARBA" id="ARBA00024164"/>
    </source>
</evidence>
<dbReference type="RefSeq" id="XP_017778505.1">
    <property type="nucleotide sequence ID" value="XM_017923016.1"/>
</dbReference>
<dbReference type="Pfam" id="PF08063">
    <property type="entry name" value="Zn_ribbon_PADR1"/>
    <property type="match status" value="1"/>
</dbReference>
<evidence type="ECO:0000256" key="7">
    <source>
        <dbReference type="ARBA" id="ARBA00022533"/>
    </source>
</evidence>
<dbReference type="InterPro" id="IPR001357">
    <property type="entry name" value="BRCT_dom"/>
</dbReference>
<keyword evidence="18" id="KW-0805">Transcription regulation</keyword>
<dbReference type="InterPro" id="IPR012982">
    <property type="entry name" value="PARP1-like_PADR1_Zn_ribbon"/>
</dbReference>
<comment type="catalytic activity">
    <reaction evidence="27">
        <text>L-histidyl-[protein] + NAD(+) = N(tele)-(ADP-D-ribosyl)-L-histidyl-[protein] + nicotinamide + H(+)</text>
        <dbReference type="Rhea" id="RHEA:72071"/>
        <dbReference type="Rhea" id="RHEA-COMP:9745"/>
        <dbReference type="Rhea" id="RHEA-COMP:18085"/>
        <dbReference type="ChEBI" id="CHEBI:15378"/>
        <dbReference type="ChEBI" id="CHEBI:17154"/>
        <dbReference type="ChEBI" id="CHEBI:29979"/>
        <dbReference type="ChEBI" id="CHEBI:57540"/>
        <dbReference type="ChEBI" id="CHEBI:191398"/>
    </reaction>
    <physiologicalReaction direction="left-to-right" evidence="27">
        <dbReference type="Rhea" id="RHEA:72072"/>
    </physiologicalReaction>
</comment>
<feature type="domain" description="BRCT" evidence="33">
    <location>
        <begin position="365"/>
        <end position="438"/>
    </location>
</feature>
<evidence type="ECO:0000256" key="25">
    <source>
        <dbReference type="ARBA" id="ARBA00024347"/>
    </source>
</evidence>
<dbReference type="SUPFAM" id="SSF142921">
    <property type="entry name" value="WGR domain-like"/>
    <property type="match status" value="1"/>
</dbReference>
<feature type="domain" description="PARP alpha-helical" evidence="35">
    <location>
        <begin position="629"/>
        <end position="746"/>
    </location>
</feature>
<keyword evidence="10 30" id="KW-0808">Transferase</keyword>
<evidence type="ECO:0000256" key="13">
    <source>
        <dbReference type="ARBA" id="ARBA00022737"/>
    </source>
</evidence>
<evidence type="ECO:0000259" key="36">
    <source>
        <dbReference type="PROSITE" id="PS51977"/>
    </source>
</evidence>
<evidence type="ECO:0000256" key="23">
    <source>
        <dbReference type="ARBA" id="ARBA00024159"/>
    </source>
</evidence>
<organism evidence="37 38">
    <name type="scientific">Nicrophorus vespilloides</name>
    <name type="common">Boreal carrion beetle</name>
    <dbReference type="NCBI Taxonomy" id="110193"/>
    <lineage>
        <taxon>Eukaryota</taxon>
        <taxon>Metazoa</taxon>
        <taxon>Ecdysozoa</taxon>
        <taxon>Arthropoda</taxon>
        <taxon>Hexapoda</taxon>
        <taxon>Insecta</taxon>
        <taxon>Pterygota</taxon>
        <taxon>Neoptera</taxon>
        <taxon>Endopterygota</taxon>
        <taxon>Coleoptera</taxon>
        <taxon>Polyphaga</taxon>
        <taxon>Staphyliniformia</taxon>
        <taxon>Silphidae</taxon>
        <taxon>Nicrophorinae</taxon>
        <taxon>Nicrophorus</taxon>
    </lineage>
</organism>
<evidence type="ECO:0000256" key="8">
    <source>
        <dbReference type="ARBA" id="ARBA00022588"/>
    </source>
</evidence>
<dbReference type="Pfam" id="PF05406">
    <property type="entry name" value="WGR"/>
    <property type="match status" value="1"/>
</dbReference>
<keyword evidence="4" id="KW-0158">Chromosome</keyword>
<gene>
    <name evidence="38" type="primary">LOC108564098</name>
</gene>
<dbReference type="PROSITE" id="PS51059">
    <property type="entry name" value="PARP_CATALYTIC"/>
    <property type="match status" value="1"/>
</dbReference>
<comment type="catalytic activity">
    <reaction evidence="24">
        <text>L-aspartyl-[protein] + NAD(+) = 4-O-(ADP-D-ribosyl)-L-aspartyl-[protein] + nicotinamide</text>
        <dbReference type="Rhea" id="RHEA:54424"/>
        <dbReference type="Rhea" id="RHEA-COMP:9867"/>
        <dbReference type="Rhea" id="RHEA-COMP:13832"/>
        <dbReference type="ChEBI" id="CHEBI:17154"/>
        <dbReference type="ChEBI" id="CHEBI:29961"/>
        <dbReference type="ChEBI" id="CHEBI:57540"/>
        <dbReference type="ChEBI" id="CHEBI:138102"/>
    </reaction>
    <physiologicalReaction direction="left-to-right" evidence="24">
        <dbReference type="Rhea" id="RHEA:54425"/>
    </physiologicalReaction>
</comment>
<keyword evidence="7" id="KW-0021">Allosteric enzyme</keyword>
<evidence type="ECO:0000256" key="16">
    <source>
        <dbReference type="ARBA" id="ARBA00022833"/>
    </source>
</evidence>
<keyword evidence="19 30" id="KW-0520">NAD</keyword>
<feature type="domain" description="PARP catalytic" evidence="34">
    <location>
        <begin position="750"/>
        <end position="973"/>
    </location>
</feature>
<dbReference type="SUPFAM" id="SSF56399">
    <property type="entry name" value="ADP-ribosylation"/>
    <property type="match status" value="1"/>
</dbReference>
<dbReference type="SMART" id="SM01335">
    <property type="entry name" value="PADR1"/>
    <property type="match status" value="1"/>
</dbReference>
<dbReference type="InterPro" id="IPR049296">
    <property type="entry name" value="PARP1-like_PADR1_N"/>
</dbReference>
<keyword evidence="17" id="KW-0391">Immunity</keyword>
<feature type="domain" description="WGR" evidence="36">
    <location>
        <begin position="511"/>
        <end position="608"/>
    </location>
</feature>
<dbReference type="Gene3D" id="1.10.20.130">
    <property type="match status" value="1"/>
</dbReference>
<dbReference type="EC" id="2.4.2.30" evidence="30"/>
<evidence type="ECO:0000256" key="5">
    <source>
        <dbReference type="ARBA" id="ARBA00022490"/>
    </source>
</evidence>
<dbReference type="Pfam" id="PF21728">
    <property type="entry name" value="PADR1_N"/>
    <property type="match status" value="1"/>
</dbReference>
<evidence type="ECO:0000256" key="12">
    <source>
        <dbReference type="ARBA" id="ARBA00022723"/>
    </source>
</evidence>
<evidence type="ECO:0000256" key="27">
    <source>
        <dbReference type="ARBA" id="ARBA00048241"/>
    </source>
</evidence>
<feature type="domain" description="PARP-type" evidence="32">
    <location>
        <begin position="5"/>
        <end position="87"/>
    </location>
</feature>
<dbReference type="Pfam" id="PF02877">
    <property type="entry name" value="PARP_reg"/>
    <property type="match status" value="1"/>
</dbReference>
<keyword evidence="12 30" id="KW-0479">Metal-binding</keyword>
<dbReference type="PROSITE" id="PS50064">
    <property type="entry name" value="ZF_PARP_2"/>
    <property type="match status" value="2"/>
</dbReference>
<evidence type="ECO:0000259" key="34">
    <source>
        <dbReference type="PROSITE" id="PS51059"/>
    </source>
</evidence>
<keyword evidence="37" id="KW-1185">Reference proteome</keyword>
<evidence type="ECO:0000259" key="32">
    <source>
        <dbReference type="PROSITE" id="PS50064"/>
    </source>
</evidence>
<dbReference type="SMART" id="SM00773">
    <property type="entry name" value="WGR"/>
    <property type="match status" value="1"/>
</dbReference>
<keyword evidence="14" id="KW-0013">ADP-ribosylation</keyword>
<evidence type="ECO:0000256" key="3">
    <source>
        <dbReference type="ARBA" id="ARBA00004604"/>
    </source>
</evidence>
<evidence type="ECO:0000256" key="14">
    <source>
        <dbReference type="ARBA" id="ARBA00022765"/>
    </source>
</evidence>
<dbReference type="InterPro" id="IPR012317">
    <property type="entry name" value="Poly(ADP-ribose)pol_cat_dom"/>
</dbReference>
<dbReference type="InterPro" id="IPR036957">
    <property type="entry name" value="Znf_PARP_sf"/>
</dbReference>
<evidence type="ECO:0000256" key="6">
    <source>
        <dbReference type="ARBA" id="ARBA00022499"/>
    </source>
</evidence>
<evidence type="ECO:0000256" key="22">
    <source>
        <dbReference type="ARBA" id="ARBA00023242"/>
    </source>
</evidence>
<comment type="catalytic activity">
    <reaction evidence="29">
        <text>L-seryl-[protein] + NAD(+) = O-(ADP-D-ribosyl)-L-seryl-[protein] + nicotinamide + H(+)</text>
        <dbReference type="Rhea" id="RHEA:58232"/>
        <dbReference type="Rhea" id="RHEA-COMP:9863"/>
        <dbReference type="Rhea" id="RHEA-COMP:15091"/>
        <dbReference type="ChEBI" id="CHEBI:15378"/>
        <dbReference type="ChEBI" id="CHEBI:17154"/>
        <dbReference type="ChEBI" id="CHEBI:29999"/>
        <dbReference type="ChEBI" id="CHEBI:57540"/>
        <dbReference type="ChEBI" id="CHEBI:142556"/>
    </reaction>
    <physiologicalReaction direction="left-to-right" evidence="29">
        <dbReference type="Rhea" id="RHEA:58233"/>
    </physiologicalReaction>
</comment>
<dbReference type="PIRSF" id="PIRSF000489">
    <property type="entry name" value="NAD_ADPRT"/>
    <property type="match status" value="1"/>
</dbReference>
<evidence type="ECO:0000256" key="18">
    <source>
        <dbReference type="ARBA" id="ARBA00023015"/>
    </source>
</evidence>
<dbReference type="Gene3D" id="3.90.228.10">
    <property type="match status" value="1"/>
</dbReference>
<keyword evidence="20 30" id="KW-0238">DNA-binding</keyword>
<evidence type="ECO:0000256" key="31">
    <source>
        <dbReference type="RuleBase" id="RU362114"/>
    </source>
</evidence>
<evidence type="ECO:0000313" key="38">
    <source>
        <dbReference type="RefSeq" id="XP_017778505.1"/>
    </source>
</evidence>